<evidence type="ECO:0000313" key="2">
    <source>
        <dbReference type="Proteomes" id="UP000236370"/>
    </source>
</evidence>
<sequence length="37" mass="4002">FSALCLQISRHLHLNIFKTACHQAPEQGLAVAQAGVQ</sequence>
<name>A0A2J8N055_PANTR</name>
<reference evidence="1 2" key="1">
    <citation type="submission" date="2017-12" db="EMBL/GenBank/DDBJ databases">
        <title>High-resolution comparative analysis of great ape genomes.</title>
        <authorList>
            <person name="Pollen A."/>
            <person name="Hastie A."/>
            <person name="Hormozdiari F."/>
            <person name="Dougherty M."/>
            <person name="Liu R."/>
            <person name="Chaisson M."/>
            <person name="Hoppe E."/>
            <person name="Hill C."/>
            <person name="Pang A."/>
            <person name="Hillier L."/>
            <person name="Baker C."/>
            <person name="Armstrong J."/>
            <person name="Shendure J."/>
            <person name="Paten B."/>
            <person name="Wilson R."/>
            <person name="Chao H."/>
            <person name="Schneider V."/>
            <person name="Ventura M."/>
            <person name="Kronenberg Z."/>
            <person name="Murali S."/>
            <person name="Gordon D."/>
            <person name="Cantsilieris S."/>
            <person name="Munson K."/>
            <person name="Nelson B."/>
            <person name="Raja A."/>
            <person name="Underwood J."/>
            <person name="Diekhans M."/>
            <person name="Fiddes I."/>
            <person name="Haussler D."/>
            <person name="Eichler E."/>
        </authorList>
    </citation>
    <scope>NUCLEOTIDE SEQUENCE [LARGE SCALE GENOMIC DNA]</scope>
    <source>
        <strain evidence="1">Yerkes chimp pedigree #C0471</strain>
    </source>
</reference>
<dbReference type="Proteomes" id="UP000236370">
    <property type="component" value="Unassembled WGS sequence"/>
</dbReference>
<proteinExistence type="predicted"/>
<dbReference type="EMBL" id="NBAG03000240">
    <property type="protein sequence ID" value="PNI65153.1"/>
    <property type="molecule type" value="Genomic_DNA"/>
</dbReference>
<organism evidence="1 2">
    <name type="scientific">Pan troglodytes</name>
    <name type="common">Chimpanzee</name>
    <dbReference type="NCBI Taxonomy" id="9598"/>
    <lineage>
        <taxon>Eukaryota</taxon>
        <taxon>Metazoa</taxon>
        <taxon>Chordata</taxon>
        <taxon>Craniata</taxon>
        <taxon>Vertebrata</taxon>
        <taxon>Euteleostomi</taxon>
        <taxon>Mammalia</taxon>
        <taxon>Eutheria</taxon>
        <taxon>Euarchontoglires</taxon>
        <taxon>Primates</taxon>
        <taxon>Haplorrhini</taxon>
        <taxon>Catarrhini</taxon>
        <taxon>Hominidae</taxon>
        <taxon>Pan</taxon>
    </lineage>
</organism>
<comment type="caution">
    <text evidence="1">The sequence shown here is derived from an EMBL/GenBank/DDBJ whole genome shotgun (WGS) entry which is preliminary data.</text>
</comment>
<evidence type="ECO:0000313" key="1">
    <source>
        <dbReference type="EMBL" id="PNI65153.1"/>
    </source>
</evidence>
<feature type="non-terminal residue" evidence="1">
    <location>
        <position position="1"/>
    </location>
</feature>
<gene>
    <name evidence="1" type="ORF">CK820_G0016103</name>
</gene>
<protein>
    <submittedName>
        <fullName evidence="1">CHPT1 isoform 1</fullName>
    </submittedName>
</protein>
<accession>A0A2J8N055</accession>
<dbReference type="AlphaFoldDB" id="A0A2J8N055"/>